<dbReference type="PANTHER" id="PTHR12110">
    <property type="entry name" value="HYDROXYPYRUVATE ISOMERASE"/>
    <property type="match status" value="1"/>
</dbReference>
<accession>A0AA48L5P6</accession>
<keyword evidence="3" id="KW-1185">Reference proteome</keyword>
<gene>
    <name evidence="2" type="ORF">CcaverHIS019_0500510</name>
</gene>
<proteinExistence type="predicted"/>
<dbReference type="AlphaFoldDB" id="A0AA48L5P6"/>
<dbReference type="KEGG" id="ccac:CcaHIS019_0500510"/>
<organism evidence="2 3">
    <name type="scientific">Cutaneotrichosporon cavernicola</name>
    <dbReference type="NCBI Taxonomy" id="279322"/>
    <lineage>
        <taxon>Eukaryota</taxon>
        <taxon>Fungi</taxon>
        <taxon>Dikarya</taxon>
        <taxon>Basidiomycota</taxon>
        <taxon>Agaricomycotina</taxon>
        <taxon>Tremellomycetes</taxon>
        <taxon>Trichosporonales</taxon>
        <taxon>Trichosporonaceae</taxon>
        <taxon>Cutaneotrichosporon</taxon>
    </lineage>
</organism>
<feature type="domain" description="Xylose isomerase-like TIM barrel" evidence="1">
    <location>
        <begin position="24"/>
        <end position="322"/>
    </location>
</feature>
<evidence type="ECO:0000313" key="3">
    <source>
        <dbReference type="Proteomes" id="UP001233271"/>
    </source>
</evidence>
<dbReference type="SUPFAM" id="SSF51658">
    <property type="entry name" value="Xylose isomerase-like"/>
    <property type="match status" value="1"/>
</dbReference>
<dbReference type="InterPro" id="IPR050312">
    <property type="entry name" value="IolE/XylAMocC-like"/>
</dbReference>
<dbReference type="GeneID" id="85496293"/>
<dbReference type="InterPro" id="IPR013022">
    <property type="entry name" value="Xyl_isomerase-like_TIM-brl"/>
</dbReference>
<dbReference type="InterPro" id="IPR036237">
    <property type="entry name" value="Xyl_isomerase-like_sf"/>
</dbReference>
<name>A0AA48L5P6_9TREE</name>
<protein>
    <recommendedName>
        <fullName evidence="1">Xylose isomerase-like TIM barrel domain-containing protein</fullName>
    </recommendedName>
</protein>
<dbReference type="Proteomes" id="UP001233271">
    <property type="component" value="Chromosome 5"/>
</dbReference>
<dbReference type="Pfam" id="PF01261">
    <property type="entry name" value="AP_endonuc_2"/>
    <property type="match status" value="1"/>
</dbReference>
<dbReference type="PANTHER" id="PTHR12110:SF21">
    <property type="entry name" value="XYLOSE ISOMERASE-LIKE TIM BARREL DOMAIN-CONTAINING PROTEIN"/>
    <property type="match status" value="1"/>
</dbReference>
<dbReference type="Gene3D" id="3.20.20.150">
    <property type="entry name" value="Divalent-metal-dependent TIM barrel enzymes"/>
    <property type="match status" value="1"/>
</dbReference>
<evidence type="ECO:0000259" key="1">
    <source>
        <dbReference type="Pfam" id="PF01261"/>
    </source>
</evidence>
<sequence length="352" mass="38375">MPELGIASLSLGSSSVHSMERKMAAAAYAGFDSIEIFDQDWDAWRDAYASDLGLAPSKYDGDVVSIAAAKALGGLASSHKLRISCWQPLRQFEGWADPAKREASRQHAAGVLSLLPHLGTDLLLVCSTTALAPHSTADFATAVEDLAWLADQGARYNPPIRIMYEGLSFGTHRRRWQDVWAVVRAANRPNLGICLDSFNTLALEWADPYSPDGRRPSNGGLDVDTALDANMKELVASVPGDKIFFVQVADGQFMNGTLSPPIDPSVPRLLPWSRGHRLFPLEETRGGYLPVLKFCEAVVRTGYTGPWSLEVFNKSLASPRPETCLEHAERGYAGLWRTVDILKAGPTRAALL</sequence>
<dbReference type="RefSeq" id="XP_060457688.1">
    <property type="nucleotide sequence ID" value="XM_060601168.1"/>
</dbReference>
<reference evidence="2" key="1">
    <citation type="journal article" date="2023" name="BMC Genomics">
        <title>Chromosome-level genome assemblies of Cutaneotrichosporon spp. (Trichosporonales, Basidiomycota) reveal imbalanced evolution between nucleotide sequences and chromosome synteny.</title>
        <authorList>
            <person name="Kobayashi Y."/>
            <person name="Kayamori A."/>
            <person name="Aoki K."/>
            <person name="Shiwa Y."/>
            <person name="Matsutani M."/>
            <person name="Fujita N."/>
            <person name="Sugita T."/>
            <person name="Iwasaki W."/>
            <person name="Tanaka N."/>
            <person name="Takashima M."/>
        </authorList>
    </citation>
    <scope>NUCLEOTIDE SEQUENCE</scope>
    <source>
        <strain evidence="2">HIS019</strain>
    </source>
</reference>
<evidence type="ECO:0000313" key="2">
    <source>
        <dbReference type="EMBL" id="BEI92423.1"/>
    </source>
</evidence>
<dbReference type="EMBL" id="AP028216">
    <property type="protein sequence ID" value="BEI92423.1"/>
    <property type="molecule type" value="Genomic_DNA"/>
</dbReference>